<protein>
    <submittedName>
        <fullName evidence="1">Uncharacterized protein</fullName>
    </submittedName>
</protein>
<organism evidence="1 2">
    <name type="scientific">Smallanthus sonchifolius</name>
    <dbReference type="NCBI Taxonomy" id="185202"/>
    <lineage>
        <taxon>Eukaryota</taxon>
        <taxon>Viridiplantae</taxon>
        <taxon>Streptophyta</taxon>
        <taxon>Embryophyta</taxon>
        <taxon>Tracheophyta</taxon>
        <taxon>Spermatophyta</taxon>
        <taxon>Magnoliopsida</taxon>
        <taxon>eudicotyledons</taxon>
        <taxon>Gunneridae</taxon>
        <taxon>Pentapetalae</taxon>
        <taxon>asterids</taxon>
        <taxon>campanulids</taxon>
        <taxon>Asterales</taxon>
        <taxon>Asteraceae</taxon>
        <taxon>Asteroideae</taxon>
        <taxon>Heliantheae alliance</taxon>
        <taxon>Millerieae</taxon>
        <taxon>Smallanthus</taxon>
    </lineage>
</organism>
<comment type="caution">
    <text evidence="1">The sequence shown here is derived from an EMBL/GenBank/DDBJ whole genome shotgun (WGS) entry which is preliminary data.</text>
</comment>
<proteinExistence type="predicted"/>
<name>A0ACB9DCL5_9ASTR</name>
<gene>
    <name evidence="1" type="ORF">L1987_57083</name>
</gene>
<dbReference type="Proteomes" id="UP001056120">
    <property type="component" value="Linkage Group LG19"/>
</dbReference>
<reference evidence="2" key="1">
    <citation type="journal article" date="2022" name="Mol. Ecol. Resour.">
        <title>The genomes of chicory, endive, great burdock and yacon provide insights into Asteraceae palaeo-polyploidization history and plant inulin production.</title>
        <authorList>
            <person name="Fan W."/>
            <person name="Wang S."/>
            <person name="Wang H."/>
            <person name="Wang A."/>
            <person name="Jiang F."/>
            <person name="Liu H."/>
            <person name="Zhao H."/>
            <person name="Xu D."/>
            <person name="Zhang Y."/>
        </authorList>
    </citation>
    <scope>NUCLEOTIDE SEQUENCE [LARGE SCALE GENOMIC DNA]</scope>
    <source>
        <strain evidence="2">cv. Yunnan</strain>
    </source>
</reference>
<keyword evidence="2" id="KW-1185">Reference proteome</keyword>
<reference evidence="1 2" key="2">
    <citation type="journal article" date="2022" name="Mol. Ecol. Resour.">
        <title>The genomes of chicory, endive, great burdock and yacon provide insights into Asteraceae paleo-polyploidization history and plant inulin production.</title>
        <authorList>
            <person name="Fan W."/>
            <person name="Wang S."/>
            <person name="Wang H."/>
            <person name="Wang A."/>
            <person name="Jiang F."/>
            <person name="Liu H."/>
            <person name="Zhao H."/>
            <person name="Xu D."/>
            <person name="Zhang Y."/>
        </authorList>
    </citation>
    <scope>NUCLEOTIDE SEQUENCE [LARGE SCALE GENOMIC DNA]</scope>
    <source>
        <strain evidence="2">cv. Yunnan</strain>
        <tissue evidence="1">Leaves</tissue>
    </source>
</reference>
<evidence type="ECO:0000313" key="1">
    <source>
        <dbReference type="EMBL" id="KAI3744011.1"/>
    </source>
</evidence>
<sequence>MKKNKVRSIYINNAIDKQYILDNADDSEEDNQKDNRNVEVSKKQYRPWRGPGTTPKRLSLFWVGPFDHHIPWSSLGLWPSLHLRFTHSDIFSLRL</sequence>
<dbReference type="EMBL" id="CM042036">
    <property type="protein sequence ID" value="KAI3744011.1"/>
    <property type="molecule type" value="Genomic_DNA"/>
</dbReference>
<evidence type="ECO:0000313" key="2">
    <source>
        <dbReference type="Proteomes" id="UP001056120"/>
    </source>
</evidence>
<accession>A0ACB9DCL5</accession>